<dbReference type="PANTHER" id="PTHR30419">
    <property type="entry name" value="HTH-TYPE TRANSCRIPTIONAL REGULATOR YBHD"/>
    <property type="match status" value="1"/>
</dbReference>
<name>A0A368XN44_9BURK</name>
<dbReference type="InterPro" id="IPR036388">
    <property type="entry name" value="WH-like_DNA-bd_sf"/>
</dbReference>
<dbReference type="RefSeq" id="WP_114470955.1">
    <property type="nucleotide sequence ID" value="NZ_QPJK01000009.1"/>
</dbReference>
<protein>
    <submittedName>
        <fullName evidence="6">DNA-binding transcriptional LysR family regulator</fullName>
    </submittedName>
</protein>
<evidence type="ECO:0000313" key="7">
    <source>
        <dbReference type="Proteomes" id="UP000252884"/>
    </source>
</evidence>
<dbReference type="OrthoDB" id="9133980at2"/>
<comment type="caution">
    <text evidence="6">The sequence shown here is derived from an EMBL/GenBank/DDBJ whole genome shotgun (WGS) entry which is preliminary data.</text>
</comment>
<dbReference type="Pfam" id="PF00126">
    <property type="entry name" value="HTH_1"/>
    <property type="match status" value="1"/>
</dbReference>
<dbReference type="EMBL" id="QPJK01000009">
    <property type="protein sequence ID" value="RCW67444.1"/>
    <property type="molecule type" value="Genomic_DNA"/>
</dbReference>
<dbReference type="AlphaFoldDB" id="A0A368XN44"/>
<dbReference type="PRINTS" id="PR00039">
    <property type="entry name" value="HTHLYSR"/>
</dbReference>
<accession>A0A368XN44</accession>
<dbReference type="SUPFAM" id="SSF46785">
    <property type="entry name" value="Winged helix' DNA-binding domain"/>
    <property type="match status" value="1"/>
</dbReference>
<evidence type="ECO:0000256" key="4">
    <source>
        <dbReference type="ARBA" id="ARBA00023163"/>
    </source>
</evidence>
<gene>
    <name evidence="6" type="ORF">DES41_109167</name>
</gene>
<proteinExistence type="inferred from homology"/>
<dbReference type="Gene3D" id="1.10.10.10">
    <property type="entry name" value="Winged helix-like DNA-binding domain superfamily/Winged helix DNA-binding domain"/>
    <property type="match status" value="1"/>
</dbReference>
<keyword evidence="2" id="KW-0805">Transcription regulation</keyword>
<organism evidence="6 7">
    <name type="scientific">Pseudorhodoferax soli</name>
    <dbReference type="NCBI Taxonomy" id="545864"/>
    <lineage>
        <taxon>Bacteria</taxon>
        <taxon>Pseudomonadati</taxon>
        <taxon>Pseudomonadota</taxon>
        <taxon>Betaproteobacteria</taxon>
        <taxon>Burkholderiales</taxon>
        <taxon>Comamonadaceae</taxon>
    </lineage>
</organism>
<keyword evidence="3 6" id="KW-0238">DNA-binding</keyword>
<keyword evidence="4" id="KW-0804">Transcription</keyword>
<keyword evidence="7" id="KW-1185">Reference proteome</keyword>
<evidence type="ECO:0000256" key="1">
    <source>
        <dbReference type="ARBA" id="ARBA00009437"/>
    </source>
</evidence>
<dbReference type="GO" id="GO:0003677">
    <property type="term" value="F:DNA binding"/>
    <property type="evidence" value="ECO:0007669"/>
    <property type="project" value="UniProtKB-KW"/>
</dbReference>
<reference evidence="6 7" key="1">
    <citation type="submission" date="2018-07" db="EMBL/GenBank/DDBJ databases">
        <title>Genomic Encyclopedia of Type Strains, Phase IV (KMG-IV): sequencing the most valuable type-strain genomes for metagenomic binning, comparative biology and taxonomic classification.</title>
        <authorList>
            <person name="Goeker M."/>
        </authorList>
    </citation>
    <scope>NUCLEOTIDE SEQUENCE [LARGE SCALE GENOMIC DNA]</scope>
    <source>
        <strain evidence="6 7">DSM 21634</strain>
    </source>
</reference>
<sequence length="314" mass="34742">MNATPRQLRMFLALSESLNFSRTAEQFFVTQPSLSKAIRDLEEALGLKLFERTTRAVRLTPAGQRLVLVARKVVGEFDAGLLRLQAHAEEETRQLRIASLPSLANVLLPAACAALEQRYGTPHITIRDCSNAASIQQLANHHVDFSLASVAPSHPELHYEEVLRDRFVLLSAGRWRRRVGASRTLDELVELPLISMTDASTAMRYMVAAYLQRGMEFRPKMQFDQVGTIAGFVRQGLGVAVLPYLGMMPLLDLGGMRVSEISDGPVRSVGIVTRERSEPSDIARQAMQEVRAVARQLIAQHAGLVLPPGKAARR</sequence>
<dbReference type="InterPro" id="IPR005119">
    <property type="entry name" value="LysR_subst-bd"/>
</dbReference>
<dbReference type="Gene3D" id="3.40.190.10">
    <property type="entry name" value="Periplasmic binding protein-like II"/>
    <property type="match status" value="2"/>
</dbReference>
<dbReference type="Pfam" id="PF03466">
    <property type="entry name" value="LysR_substrate"/>
    <property type="match status" value="1"/>
</dbReference>
<dbReference type="SUPFAM" id="SSF53850">
    <property type="entry name" value="Periplasmic binding protein-like II"/>
    <property type="match status" value="1"/>
</dbReference>
<feature type="domain" description="HTH lysR-type" evidence="5">
    <location>
        <begin position="1"/>
        <end position="60"/>
    </location>
</feature>
<dbReference type="GO" id="GO:0005829">
    <property type="term" value="C:cytosol"/>
    <property type="evidence" value="ECO:0007669"/>
    <property type="project" value="TreeGrafter"/>
</dbReference>
<evidence type="ECO:0000256" key="3">
    <source>
        <dbReference type="ARBA" id="ARBA00023125"/>
    </source>
</evidence>
<evidence type="ECO:0000259" key="5">
    <source>
        <dbReference type="PROSITE" id="PS50931"/>
    </source>
</evidence>
<dbReference type="GO" id="GO:0003700">
    <property type="term" value="F:DNA-binding transcription factor activity"/>
    <property type="evidence" value="ECO:0007669"/>
    <property type="project" value="InterPro"/>
</dbReference>
<evidence type="ECO:0000256" key="2">
    <source>
        <dbReference type="ARBA" id="ARBA00023015"/>
    </source>
</evidence>
<dbReference type="PROSITE" id="PS50931">
    <property type="entry name" value="HTH_LYSR"/>
    <property type="match status" value="1"/>
</dbReference>
<dbReference type="Proteomes" id="UP000252884">
    <property type="component" value="Unassembled WGS sequence"/>
</dbReference>
<comment type="similarity">
    <text evidence="1">Belongs to the LysR transcriptional regulatory family.</text>
</comment>
<dbReference type="InterPro" id="IPR050950">
    <property type="entry name" value="HTH-type_LysR_regulators"/>
</dbReference>
<dbReference type="InterPro" id="IPR000847">
    <property type="entry name" value="LysR_HTH_N"/>
</dbReference>
<dbReference type="FunFam" id="1.10.10.10:FF:000001">
    <property type="entry name" value="LysR family transcriptional regulator"/>
    <property type="match status" value="1"/>
</dbReference>
<dbReference type="InterPro" id="IPR036390">
    <property type="entry name" value="WH_DNA-bd_sf"/>
</dbReference>
<evidence type="ECO:0000313" key="6">
    <source>
        <dbReference type="EMBL" id="RCW67444.1"/>
    </source>
</evidence>